<dbReference type="AlphaFoldDB" id="A0AAD1Q7J7"/>
<feature type="region of interest" description="Disordered" evidence="2">
    <location>
        <begin position="344"/>
        <end position="365"/>
    </location>
</feature>
<organism evidence="4 5">
    <name type="scientific">Planktothrix agardhii</name>
    <name type="common">Oscillatoria agardhii</name>
    <dbReference type="NCBI Taxonomy" id="1160"/>
    <lineage>
        <taxon>Bacteria</taxon>
        <taxon>Bacillati</taxon>
        <taxon>Cyanobacteriota</taxon>
        <taxon>Cyanophyceae</taxon>
        <taxon>Oscillatoriophycideae</taxon>
        <taxon>Oscillatoriales</taxon>
        <taxon>Microcoleaceae</taxon>
        <taxon>Planktothrix</taxon>
    </lineage>
</organism>
<sequence length="1117" mass="124890">MNHQNSPSTSNSSNNNMKNQHLIDALNKLPDNWTPLPVDRNKRPLVDDWQKGFSRETVIEILTNGYHGINKEGKPYFNPASTYTGFGFLTGELSGGIVAIDCDGVAAHELAERLGGLPKTVSFTSGKEGRAQYLYKMPPEFWGAIQTKKLNTGVKENNKDVLLELRWDGCQSVLPPSQHPETDGYKWINDPSTPIAECPNWIIEQMLIVPKVTASTPPELPLLSYPEKNNNYRDEPIPLLNCLSKDHRSLIESGAGEGGRNDGGAKVARDLIGTESRLQYLGFEFTGRARDLFDDYCDRCNPRINDKERETIWDSATKSHPTPCLSDDKLENCYSSWQRKSSTHTSSRATTYKTSGTSALKPEPESNVIPFRGVQQLDIDSIDKELRDLAEQNLTKSKLALAFSKLAKQANIPSKELESIYNKIQQEQEQELDNDSIKTEIDEFLENQNQSLDMAKYLPGNLSKISDFATRLCLRPELGLTIFYTTISSLLKVGSKIRLSDYTDFDQPMGLYSAIVAEPSQRKSPLINAIATKPLRELQKKAKDEFKEQMKQYELDMKDFEHDDSLPEPIKPTMRRYYINGGSGAGMRDLINAQSKNSWGMTILSDELSGHFKSQKKSYNVGQTEDLLSYYDGFGKIDALKDSLASDFDECLVSILGGIQPKVIREFNDGSDDNGGHSRFNFVNQPTVPFLIPENPPGSLDLLPLITSTYEKISELPQLDLRLSPEAKKHFEILNNKCETYRIKAKSQALAALWGKMPGKIGRFAALIHVVERVASGQVVDPIVEKGTLIKAAKLAKFYFKEAQNLYAGCGDELAPQLVKILELALKRQNQITARDVKQFDWSFKKSTPDDIRGMFTQLVGMGHGFLEGSGSRLKFSSQSQKSKTVEDFENCRGTVDDCRGTVDETVDEKILQPYGFQTTVDVVEENQKNDLKSKQTNNRDEATQYVDVQVFVNETVDGKKTSTTSTNGCNPCDSGKSSSTVSSTVASTVLKSSTVCGSGIQPEPIDFDKLKVGDILFDKAGNPHQITRWDIPNNMWQTHRKDGYISRDDIMNTDEFHRATVEDIAGLMPKIIAAKNKVQAKWLCDIYGGDSTSLMALAFITNPEGFCEIYEFDSWD</sequence>
<dbReference type="SMART" id="SM00943">
    <property type="entry name" value="Prim-Pol"/>
    <property type="match status" value="1"/>
</dbReference>
<feature type="domain" description="DNA primase/polymerase bifunctional N-terminal" evidence="3">
    <location>
        <begin position="26"/>
        <end position="202"/>
    </location>
</feature>
<gene>
    <name evidence="4" type="ORF">PANO66_04488</name>
</gene>
<dbReference type="InterPro" id="IPR015330">
    <property type="entry name" value="DNA_primase/pol_bifunc_N"/>
</dbReference>
<evidence type="ECO:0000313" key="4">
    <source>
        <dbReference type="EMBL" id="CAD5984849.1"/>
    </source>
</evidence>
<protein>
    <recommendedName>
        <fullName evidence="3">DNA primase/polymerase bifunctional N-terminal domain-containing protein</fullName>
    </recommendedName>
</protein>
<proteinExistence type="predicted"/>
<keyword evidence="4" id="KW-0614">Plasmid</keyword>
<reference evidence="4" key="1">
    <citation type="submission" date="2020-09" db="EMBL/GenBank/DDBJ databases">
        <authorList>
            <person name="Blom J."/>
        </authorList>
    </citation>
    <scope>NUCLEOTIDE SEQUENCE</scope>
    <source>
        <strain evidence="4">No.66</strain>
        <plasmid evidence="4">p3</plasmid>
    </source>
</reference>
<evidence type="ECO:0000259" key="3">
    <source>
        <dbReference type="SMART" id="SM00943"/>
    </source>
</evidence>
<dbReference type="RefSeq" id="WP_235760569.1">
    <property type="nucleotide sequence ID" value="NZ_CAJGUZ010000002.1"/>
</dbReference>
<evidence type="ECO:0000256" key="2">
    <source>
        <dbReference type="SAM" id="MobiDB-lite"/>
    </source>
</evidence>
<name>A0AAD1Q7J7_PLAAG</name>
<evidence type="ECO:0000256" key="1">
    <source>
        <dbReference type="SAM" id="Coils"/>
    </source>
</evidence>
<feature type="coiled-coil region" evidence="1">
    <location>
        <begin position="536"/>
        <end position="563"/>
    </location>
</feature>
<feature type="compositionally biased region" description="Polar residues" evidence="2">
    <location>
        <begin position="344"/>
        <end position="358"/>
    </location>
</feature>
<geneLocation type="plasmid" evidence="4 5">
    <name>p3</name>
</geneLocation>
<keyword evidence="1" id="KW-0175">Coiled coil</keyword>
<accession>A0AAD1Q7J7</accession>
<dbReference type="CDD" id="cd04859">
    <property type="entry name" value="Prim_Pol"/>
    <property type="match status" value="1"/>
</dbReference>
<evidence type="ECO:0000313" key="5">
    <source>
        <dbReference type="Proteomes" id="UP001153761"/>
    </source>
</evidence>
<dbReference type="EMBL" id="LR882966">
    <property type="protein sequence ID" value="CAD5984849.1"/>
    <property type="molecule type" value="Genomic_DNA"/>
</dbReference>
<dbReference type="Pfam" id="PF13148">
    <property type="entry name" value="DUF3987"/>
    <property type="match status" value="1"/>
</dbReference>
<dbReference type="Proteomes" id="UP001153761">
    <property type="component" value="Plasmid p3"/>
</dbReference>
<dbReference type="InterPro" id="IPR025048">
    <property type="entry name" value="DUF3987"/>
</dbReference>
<dbReference type="Pfam" id="PF09250">
    <property type="entry name" value="Prim-Pol"/>
    <property type="match status" value="1"/>
</dbReference>